<dbReference type="EMBL" id="JACHFK010000006">
    <property type="protein sequence ID" value="MBB5377084.1"/>
    <property type="molecule type" value="Genomic_DNA"/>
</dbReference>
<evidence type="ECO:0000313" key="4">
    <source>
        <dbReference type="Proteomes" id="UP000539473"/>
    </source>
</evidence>
<dbReference type="PROSITE" id="PS50234">
    <property type="entry name" value="VWFA"/>
    <property type="match status" value="1"/>
</dbReference>
<dbReference type="InterPro" id="IPR036465">
    <property type="entry name" value="vWFA_dom_sf"/>
</dbReference>
<dbReference type="Gene3D" id="3.40.50.410">
    <property type="entry name" value="von Willebrand factor, type A domain"/>
    <property type="match status" value="1"/>
</dbReference>
<keyword evidence="1" id="KW-0732">Signal</keyword>
<proteinExistence type="predicted"/>
<evidence type="ECO:0000256" key="1">
    <source>
        <dbReference type="SAM" id="SignalP"/>
    </source>
</evidence>
<accession>A0A7W8KIF1</accession>
<feature type="signal peptide" evidence="1">
    <location>
        <begin position="1"/>
        <end position="30"/>
    </location>
</feature>
<dbReference type="InterPro" id="IPR002035">
    <property type="entry name" value="VWF_A"/>
</dbReference>
<feature type="chain" id="PRO_5031252164" evidence="1">
    <location>
        <begin position="31"/>
        <end position="762"/>
    </location>
</feature>
<evidence type="ECO:0000259" key="2">
    <source>
        <dbReference type="PROSITE" id="PS50234"/>
    </source>
</evidence>
<dbReference type="SMART" id="SM00327">
    <property type="entry name" value="VWA"/>
    <property type="match status" value="1"/>
</dbReference>
<feature type="domain" description="VWFA" evidence="2">
    <location>
        <begin position="36"/>
        <end position="220"/>
    </location>
</feature>
<reference evidence="3 4" key="1">
    <citation type="submission" date="2020-08" db="EMBL/GenBank/DDBJ databases">
        <title>Genomic Encyclopedia of Type Strains, Phase IV (KMG-IV): sequencing the most valuable type-strain genomes for metagenomic binning, comparative biology and taxonomic classification.</title>
        <authorList>
            <person name="Goeker M."/>
        </authorList>
    </citation>
    <scope>NUCLEOTIDE SEQUENCE [LARGE SCALE GENOMIC DNA]</scope>
    <source>
        <strain evidence="3 4">DSM 27521</strain>
    </source>
</reference>
<dbReference type="RefSeq" id="WP_229831989.1">
    <property type="nucleotide sequence ID" value="NZ_BNAJ01000006.1"/>
</dbReference>
<dbReference type="SUPFAM" id="SSF53300">
    <property type="entry name" value="vWA-like"/>
    <property type="match status" value="1"/>
</dbReference>
<comment type="caution">
    <text evidence="3">The sequence shown here is derived from an EMBL/GenBank/DDBJ whole genome shotgun (WGS) entry which is preliminary data.</text>
</comment>
<gene>
    <name evidence="3" type="ORF">HNQ07_002557</name>
</gene>
<evidence type="ECO:0000313" key="3">
    <source>
        <dbReference type="EMBL" id="MBB5377084.1"/>
    </source>
</evidence>
<dbReference type="AlphaFoldDB" id="A0A7W8KIF1"/>
<organism evidence="3 4">
    <name type="scientific">Deinococcus metalli</name>
    <dbReference type="NCBI Taxonomy" id="1141878"/>
    <lineage>
        <taxon>Bacteria</taxon>
        <taxon>Thermotogati</taxon>
        <taxon>Deinococcota</taxon>
        <taxon>Deinococci</taxon>
        <taxon>Deinococcales</taxon>
        <taxon>Deinococcaceae</taxon>
        <taxon>Deinococcus</taxon>
    </lineage>
</organism>
<protein>
    <submittedName>
        <fullName evidence="3">Ca-activated chloride channel family protein</fullName>
    </submittedName>
</protein>
<sequence length="762" mass="79688">MTMENRITRALRALRFLALTTLLGSGVAGAQGGPAYVELILDASGSMFTRLEGGQTRIAAAQAVLTDLIGRLPADPNLNVGLRLYGARTTASESGACEDSVLTLPMQGLDRATLLQTVNQTRPKGATPIAYSLTQAANDFPTGAGRKLIVLVTDGQESCRGDLKAALAAFKSRGIEVDLRIIGIDLDARAQASFAGVGTFVNARSVPELASALGTAVQAVAPPTQTLVPVTVTLTSGGQPLASGPTVTFTGSAGAAGTLLNNSGGIYGANVLPGAYTATVKTATDTQTFGGLSVSVGAANTFTFDVTPTSGVTLTVTPGAPIAGGKVTVAFSGAPTGAKNWITIARKTDADPVYLDWAYVQGASGSLDLNVPDDESVYEARYHLANPDGSTRIIGRSAPFTPKRQGASLSAPGTAQAGGKIEVRWQGPNNDGDYVTIVPKGAEVGVYTDYFYTRAANPGTLSLPLTPGDYELRYNNDKSVRTLATLPLKLSSATYKLEAPATAVAGSELQVRWTGPNNDGDYVTIVPKGAPVGQYTSYFYTRDANPGTLKTPAAPGDYELRYSSEHGSPNPTLASVPLKLTGTTYTLSAPATTSAGSEIQVKWTGPNNPGDYVTIVKAGAPVGTYTTYFYTKDANPGRLKVPFEPGDYELRYSTEGQSPNPTLATVPLTIKSSTYSFTAPRQGKAGSTIQIKWTGPNNPGEYVTIVKKGAPVGSYLNYTYTRDGNPVTLRLPDEPGEYELRYSTEAASPNPTLYSQPFTVTK</sequence>
<dbReference type="Proteomes" id="UP000539473">
    <property type="component" value="Unassembled WGS sequence"/>
</dbReference>
<name>A0A7W8KIF1_9DEIO</name>
<dbReference type="Pfam" id="PF13519">
    <property type="entry name" value="VWA_2"/>
    <property type="match status" value="1"/>
</dbReference>